<evidence type="ECO:0000313" key="2">
    <source>
        <dbReference type="Proteomes" id="UP001152795"/>
    </source>
</evidence>
<evidence type="ECO:0000313" key="1">
    <source>
        <dbReference type="EMBL" id="CAB3988937.1"/>
    </source>
</evidence>
<dbReference type="InterPro" id="IPR011993">
    <property type="entry name" value="PH-like_dom_sf"/>
</dbReference>
<gene>
    <name evidence="1" type="ORF">PACLA_8A020761</name>
</gene>
<name>A0A6S7GRJ9_PARCT</name>
<proteinExistence type="predicted"/>
<keyword evidence="2" id="KW-1185">Reference proteome</keyword>
<reference evidence="1" key="1">
    <citation type="submission" date="2020-04" db="EMBL/GenBank/DDBJ databases">
        <authorList>
            <person name="Alioto T."/>
            <person name="Alioto T."/>
            <person name="Gomez Garrido J."/>
        </authorList>
    </citation>
    <scope>NUCLEOTIDE SEQUENCE</scope>
    <source>
        <strain evidence="1">A484AB</strain>
    </source>
</reference>
<dbReference type="InterPro" id="IPR001849">
    <property type="entry name" value="PH_domain"/>
</dbReference>
<dbReference type="CDD" id="cd00821">
    <property type="entry name" value="PH"/>
    <property type="match status" value="1"/>
</dbReference>
<dbReference type="EMBL" id="CACRXK020001408">
    <property type="protein sequence ID" value="CAB3988937.1"/>
    <property type="molecule type" value="Genomic_DNA"/>
</dbReference>
<dbReference type="SMART" id="SM00233">
    <property type="entry name" value="PH"/>
    <property type="match status" value="1"/>
</dbReference>
<dbReference type="Gene3D" id="2.30.29.30">
    <property type="entry name" value="Pleckstrin-homology domain (PH domain)/Phosphotyrosine-binding domain (PTB)"/>
    <property type="match status" value="1"/>
</dbReference>
<dbReference type="PROSITE" id="PS50003">
    <property type="entry name" value="PH_DOMAIN"/>
    <property type="match status" value="1"/>
</dbReference>
<dbReference type="Proteomes" id="UP001152795">
    <property type="component" value="Unassembled WGS sequence"/>
</dbReference>
<accession>A0A6S7GRJ9</accession>
<comment type="caution">
    <text evidence="1">The sequence shown here is derived from an EMBL/GenBank/DDBJ whole genome shotgun (WGS) entry which is preliminary data.</text>
</comment>
<organism evidence="1 2">
    <name type="scientific">Paramuricea clavata</name>
    <name type="common">Red gorgonian</name>
    <name type="synonym">Violescent sea-whip</name>
    <dbReference type="NCBI Taxonomy" id="317549"/>
    <lineage>
        <taxon>Eukaryota</taxon>
        <taxon>Metazoa</taxon>
        <taxon>Cnidaria</taxon>
        <taxon>Anthozoa</taxon>
        <taxon>Octocorallia</taxon>
        <taxon>Malacalcyonacea</taxon>
        <taxon>Plexauridae</taxon>
        <taxon>Paramuricea</taxon>
    </lineage>
</organism>
<dbReference type="AlphaFoldDB" id="A0A6S7GRJ9"/>
<protein>
    <submittedName>
        <fullName evidence="1">Uncharacterized protein</fullName>
    </submittedName>
</protein>
<dbReference type="SUPFAM" id="SSF50729">
    <property type="entry name" value="PH domain-like"/>
    <property type="match status" value="1"/>
</dbReference>
<dbReference type="Pfam" id="PF00169">
    <property type="entry name" value="PH"/>
    <property type="match status" value="1"/>
</dbReference>
<sequence length="253" mass="28842">MDKSKTILREGYVYREEKLHGQAEVLYCVLKPNTLCFHRRKVHKRHTPLGLLKLEELVVDINDYTNDECSGESSVDCNHNLTRFPWKIVNGEQQVFLYCASLEDRTAWLAAIEGAKKTLTGVINSENFKSNTKENYGNIIEGAREQSELASKVKGSVDNHQLLSSKSVYNSSDTSCELNNVVRTDISKPKTITRIRSHSFSEVEKPNDLILDNEQHTRYLKSKSAPPDNGKRACKTVDKLIHSGLCRQFVRWI</sequence>